<evidence type="ECO:0000256" key="2">
    <source>
        <dbReference type="SAM" id="Phobius"/>
    </source>
</evidence>
<name>A0A3R9F7M9_9VIBR</name>
<dbReference type="AlphaFoldDB" id="A0A3R9F7M9"/>
<feature type="region of interest" description="Disordered" evidence="1">
    <location>
        <begin position="130"/>
        <end position="151"/>
    </location>
</feature>
<gene>
    <name evidence="3" type="ORF">EJA03_07330</name>
</gene>
<evidence type="ECO:0000313" key="4">
    <source>
        <dbReference type="Proteomes" id="UP000269041"/>
    </source>
</evidence>
<keyword evidence="2" id="KW-0472">Membrane</keyword>
<dbReference type="RefSeq" id="WP_125320585.1">
    <property type="nucleotide sequence ID" value="NZ_AP024891.1"/>
</dbReference>
<organism evidence="3 4">
    <name type="scientific">Vibrio pectenicida</name>
    <dbReference type="NCBI Taxonomy" id="62763"/>
    <lineage>
        <taxon>Bacteria</taxon>
        <taxon>Pseudomonadati</taxon>
        <taxon>Pseudomonadota</taxon>
        <taxon>Gammaproteobacteria</taxon>
        <taxon>Vibrionales</taxon>
        <taxon>Vibrionaceae</taxon>
        <taxon>Vibrio</taxon>
    </lineage>
</organism>
<keyword evidence="2" id="KW-0812">Transmembrane</keyword>
<evidence type="ECO:0000313" key="3">
    <source>
        <dbReference type="EMBL" id="RSD31729.1"/>
    </source>
</evidence>
<feature type="transmembrane region" description="Helical" evidence="2">
    <location>
        <begin position="12"/>
        <end position="36"/>
    </location>
</feature>
<sequence>MSNSSSRKKALIKFALHTLLVVGVSTSITIVAVYWLGEKNASARNSLKQVLLAEIQSHSESQSAAIAASEQKHTQDMQPFITRLETLDNQVLLGKQEHQHFQDAIDTLKSQQEGQTKGIQTLNKKVRALARRPTSKKTVSPSVKKRPQSNVSTTELPFRLFDVQKRGLSYVAIMGPKQTDRVKKLMVLSAGHRYQGWRLDSVTQSGVQVSQGNIRLFLERQGEA</sequence>
<keyword evidence="2" id="KW-1133">Transmembrane helix</keyword>
<proteinExistence type="predicted"/>
<reference evidence="3 4" key="1">
    <citation type="submission" date="2018-12" db="EMBL/GenBank/DDBJ databases">
        <title>Genomic taxonomy of the Vibrionaceae family.</title>
        <authorList>
            <person name="Gomez-Gil B."/>
            <person name="Enciso-Ibarra K."/>
        </authorList>
    </citation>
    <scope>NUCLEOTIDE SEQUENCE [LARGE SCALE GENOMIC DNA]</scope>
    <source>
        <strain evidence="3 4">CAIM 594</strain>
    </source>
</reference>
<protein>
    <submittedName>
        <fullName evidence="3">Uncharacterized protein</fullName>
    </submittedName>
</protein>
<dbReference type="OrthoDB" id="5869826at2"/>
<dbReference type="EMBL" id="RSFA01000024">
    <property type="protein sequence ID" value="RSD31729.1"/>
    <property type="molecule type" value="Genomic_DNA"/>
</dbReference>
<evidence type="ECO:0000256" key="1">
    <source>
        <dbReference type="SAM" id="MobiDB-lite"/>
    </source>
</evidence>
<keyword evidence="4" id="KW-1185">Reference proteome</keyword>
<comment type="caution">
    <text evidence="3">The sequence shown here is derived from an EMBL/GenBank/DDBJ whole genome shotgun (WGS) entry which is preliminary data.</text>
</comment>
<accession>A0A3R9F7M9</accession>
<dbReference type="Proteomes" id="UP000269041">
    <property type="component" value="Unassembled WGS sequence"/>
</dbReference>